<keyword evidence="1" id="KW-0238">DNA-binding</keyword>
<name>A0A4S3PV36_9BACI</name>
<keyword evidence="4" id="KW-1185">Reference proteome</keyword>
<dbReference type="InterPro" id="IPR050807">
    <property type="entry name" value="TransReg_Diox_bact_type"/>
</dbReference>
<dbReference type="Pfam" id="PF12844">
    <property type="entry name" value="HTH_19"/>
    <property type="match status" value="1"/>
</dbReference>
<reference evidence="3 4" key="1">
    <citation type="journal article" date="2019" name="Indoor Air">
        <title>Impacts of indoor surface finishes on bacterial viability.</title>
        <authorList>
            <person name="Hu J."/>
            <person name="Maamar S.B."/>
            <person name="Glawe A.J."/>
            <person name="Gottel N."/>
            <person name="Gilbert J.A."/>
            <person name="Hartmann E.M."/>
        </authorList>
    </citation>
    <scope>NUCLEOTIDE SEQUENCE [LARGE SCALE GENOMIC DNA]</scope>
    <source>
        <strain evidence="3 4">AF060A6</strain>
    </source>
</reference>
<dbReference type="InterPro" id="IPR001387">
    <property type="entry name" value="Cro/C1-type_HTH"/>
</dbReference>
<dbReference type="PANTHER" id="PTHR46797:SF1">
    <property type="entry name" value="METHYLPHOSPHONATE SYNTHASE"/>
    <property type="match status" value="1"/>
</dbReference>
<dbReference type="GO" id="GO:0005829">
    <property type="term" value="C:cytosol"/>
    <property type="evidence" value="ECO:0007669"/>
    <property type="project" value="TreeGrafter"/>
</dbReference>
<evidence type="ECO:0000256" key="1">
    <source>
        <dbReference type="ARBA" id="ARBA00023125"/>
    </source>
</evidence>
<dbReference type="SUPFAM" id="SSF47413">
    <property type="entry name" value="lambda repressor-like DNA-binding domains"/>
    <property type="match status" value="1"/>
</dbReference>
<dbReference type="SMART" id="SM00530">
    <property type="entry name" value="HTH_XRE"/>
    <property type="match status" value="1"/>
</dbReference>
<dbReference type="EMBL" id="SLUB01000010">
    <property type="protein sequence ID" value="THE13256.1"/>
    <property type="molecule type" value="Genomic_DNA"/>
</dbReference>
<dbReference type="InterPro" id="IPR011990">
    <property type="entry name" value="TPR-like_helical_dom_sf"/>
</dbReference>
<evidence type="ECO:0000259" key="2">
    <source>
        <dbReference type="PROSITE" id="PS50943"/>
    </source>
</evidence>
<accession>A0A4S3PV36</accession>
<dbReference type="RefSeq" id="WP_136379067.1">
    <property type="nucleotide sequence ID" value="NZ_SLUB01000010.1"/>
</dbReference>
<evidence type="ECO:0000313" key="3">
    <source>
        <dbReference type="EMBL" id="THE13256.1"/>
    </source>
</evidence>
<comment type="caution">
    <text evidence="3">The sequence shown here is derived from an EMBL/GenBank/DDBJ whole genome shotgun (WGS) entry which is preliminary data.</text>
</comment>
<dbReference type="GO" id="GO:0003677">
    <property type="term" value="F:DNA binding"/>
    <property type="evidence" value="ECO:0007669"/>
    <property type="project" value="UniProtKB-KW"/>
</dbReference>
<sequence length="413" mass="48401">MLGERIRKLRKQKKLTLEELAGTKLTKGMLSLIENNKANPSMESLTYIAEQLDIELAQLLNDVNFDELQDILDQAEKLFMLDSDEHPEKYTKLLTLIEPYVSQLNQGYEAARLLELYGYSIYFEKKGAEKQPLEQAANLYDQMNITTKRVSIASFRCLAYFIDHDYEKALETILRERNEIETNHAYIDPLSRLDLDYNEAIFYFAVGNTEAAKKVMEDAISFSQKNKIFYRIDDLYRLAAADSMMSEKWEQYDYYLTKLNQYADFSDDQMAKITAKLFQIESLNEVKHDYHEALTMVDEFLANPEFNQQRLREWFYLEKGKALQGLKRYEEAIHFFEKVAIPSYHHHPFDLSQFYLKETYTAQCLIEVGKIDEALVAAKKAVELFDHLPDSPFKEFSKETFYKISALKGETHD</sequence>
<dbReference type="AlphaFoldDB" id="A0A4S3PV36"/>
<dbReference type="InterPro" id="IPR010982">
    <property type="entry name" value="Lambda_DNA-bd_dom_sf"/>
</dbReference>
<dbReference type="Gene3D" id="1.25.40.10">
    <property type="entry name" value="Tetratricopeptide repeat domain"/>
    <property type="match status" value="2"/>
</dbReference>
<dbReference type="STRING" id="1033734.GCA_000285535_01044"/>
<protein>
    <submittedName>
        <fullName evidence="3">XRE family transcriptional regulator</fullName>
    </submittedName>
</protein>
<dbReference type="CDD" id="cd00093">
    <property type="entry name" value="HTH_XRE"/>
    <property type="match status" value="1"/>
</dbReference>
<dbReference type="PANTHER" id="PTHR46797">
    <property type="entry name" value="HTH-TYPE TRANSCRIPTIONAL REGULATOR"/>
    <property type="match status" value="1"/>
</dbReference>
<feature type="domain" description="HTH cro/C1-type" evidence="2">
    <location>
        <begin position="6"/>
        <end position="59"/>
    </location>
</feature>
<dbReference type="OrthoDB" id="290878at2"/>
<dbReference type="GO" id="GO:0003700">
    <property type="term" value="F:DNA-binding transcription factor activity"/>
    <property type="evidence" value="ECO:0007669"/>
    <property type="project" value="TreeGrafter"/>
</dbReference>
<dbReference type="SUPFAM" id="SSF48452">
    <property type="entry name" value="TPR-like"/>
    <property type="match status" value="1"/>
</dbReference>
<dbReference type="Pfam" id="PF13181">
    <property type="entry name" value="TPR_8"/>
    <property type="match status" value="1"/>
</dbReference>
<dbReference type="PROSITE" id="PS50943">
    <property type="entry name" value="HTH_CROC1"/>
    <property type="match status" value="1"/>
</dbReference>
<gene>
    <name evidence="3" type="ORF">E1I69_07895</name>
</gene>
<dbReference type="Proteomes" id="UP000306477">
    <property type="component" value="Unassembled WGS sequence"/>
</dbReference>
<dbReference type="InterPro" id="IPR019734">
    <property type="entry name" value="TPR_rpt"/>
</dbReference>
<proteinExistence type="predicted"/>
<organism evidence="3 4">
    <name type="scientific">Bacillus timonensis</name>
    <dbReference type="NCBI Taxonomy" id="1033734"/>
    <lineage>
        <taxon>Bacteria</taxon>
        <taxon>Bacillati</taxon>
        <taxon>Bacillota</taxon>
        <taxon>Bacilli</taxon>
        <taxon>Bacillales</taxon>
        <taxon>Bacillaceae</taxon>
        <taxon>Bacillus</taxon>
    </lineage>
</organism>
<evidence type="ECO:0000313" key="4">
    <source>
        <dbReference type="Proteomes" id="UP000306477"/>
    </source>
</evidence>